<proteinExistence type="predicted"/>
<evidence type="ECO:0000256" key="1">
    <source>
        <dbReference type="SAM" id="MobiDB-lite"/>
    </source>
</evidence>
<dbReference type="Proteomes" id="UP000218151">
    <property type="component" value="Unassembled WGS sequence"/>
</dbReference>
<protein>
    <submittedName>
        <fullName evidence="2">Uncharacterized protein</fullName>
    </submittedName>
</protein>
<dbReference type="OrthoDB" id="7573905at2"/>
<feature type="compositionally biased region" description="Basic and acidic residues" evidence="1">
    <location>
        <begin position="9"/>
        <end position="25"/>
    </location>
</feature>
<reference evidence="3" key="1">
    <citation type="submission" date="2017-09" db="EMBL/GenBank/DDBJ databases">
        <authorList>
            <person name="Feng G."/>
            <person name="Zhu H."/>
        </authorList>
    </citation>
    <scope>NUCLEOTIDE SEQUENCE [LARGE SCALE GENOMIC DNA]</scope>
    <source>
        <strain evidence="3">1PNM-20</strain>
    </source>
</reference>
<dbReference type="AlphaFoldDB" id="A0A2A2SKL9"/>
<comment type="caution">
    <text evidence="2">The sequence shown here is derived from an EMBL/GenBank/DDBJ whole genome shotgun (WGS) entry which is preliminary data.</text>
</comment>
<evidence type="ECO:0000313" key="3">
    <source>
        <dbReference type="Proteomes" id="UP000218151"/>
    </source>
</evidence>
<gene>
    <name evidence="2" type="ORF">CKY28_02935</name>
</gene>
<accession>A0A2A2SKL9</accession>
<keyword evidence="3" id="KW-1185">Reference proteome</keyword>
<sequence length="72" mass="7550">MPQASGTDPELRPTGDDRGDPRSDLEQMVQSRSDAMARGEGGPEPDPMTKSGEYSGVSGDGGEVKNQGLTQQ</sequence>
<name>A0A2A2SKL9_9SPHN</name>
<feature type="region of interest" description="Disordered" evidence="1">
    <location>
        <begin position="1"/>
        <end position="72"/>
    </location>
</feature>
<organism evidence="2 3">
    <name type="scientific">Sphingomonas lenta</name>
    <dbReference type="NCBI Taxonomy" id="1141887"/>
    <lineage>
        <taxon>Bacteria</taxon>
        <taxon>Pseudomonadati</taxon>
        <taxon>Pseudomonadota</taxon>
        <taxon>Alphaproteobacteria</taxon>
        <taxon>Sphingomonadales</taxon>
        <taxon>Sphingomonadaceae</taxon>
        <taxon>Sphingomonas</taxon>
    </lineage>
</organism>
<dbReference type="EMBL" id="NSLI01000001">
    <property type="protein sequence ID" value="PAX09700.1"/>
    <property type="molecule type" value="Genomic_DNA"/>
</dbReference>
<evidence type="ECO:0000313" key="2">
    <source>
        <dbReference type="EMBL" id="PAX09700.1"/>
    </source>
</evidence>